<evidence type="ECO:0000256" key="6">
    <source>
        <dbReference type="ARBA" id="ARBA00023163"/>
    </source>
</evidence>
<name>A0A251UYI5_HELAN</name>
<reference evidence="9 11" key="1">
    <citation type="journal article" date="2017" name="Nature">
        <title>The sunflower genome provides insights into oil metabolism, flowering and Asterid evolution.</title>
        <authorList>
            <person name="Badouin H."/>
            <person name="Gouzy J."/>
            <person name="Grassa C.J."/>
            <person name="Murat F."/>
            <person name="Staton S.E."/>
            <person name="Cottret L."/>
            <person name="Lelandais-Briere C."/>
            <person name="Owens G.L."/>
            <person name="Carrere S."/>
            <person name="Mayjonade B."/>
            <person name="Legrand L."/>
            <person name="Gill N."/>
            <person name="Kane N.C."/>
            <person name="Bowers J.E."/>
            <person name="Hubner S."/>
            <person name="Bellec A."/>
            <person name="Berard A."/>
            <person name="Berges H."/>
            <person name="Blanchet N."/>
            <person name="Boniface M.C."/>
            <person name="Brunel D."/>
            <person name="Catrice O."/>
            <person name="Chaidir N."/>
            <person name="Claudel C."/>
            <person name="Donnadieu C."/>
            <person name="Faraut T."/>
            <person name="Fievet G."/>
            <person name="Helmstetter N."/>
            <person name="King M."/>
            <person name="Knapp S.J."/>
            <person name="Lai Z."/>
            <person name="Le Paslier M.C."/>
            <person name="Lippi Y."/>
            <person name="Lorenzon L."/>
            <person name="Mandel J.R."/>
            <person name="Marage G."/>
            <person name="Marchand G."/>
            <person name="Marquand E."/>
            <person name="Bret-Mestries E."/>
            <person name="Morien E."/>
            <person name="Nambeesan S."/>
            <person name="Nguyen T."/>
            <person name="Pegot-Espagnet P."/>
            <person name="Pouilly N."/>
            <person name="Raftis F."/>
            <person name="Sallet E."/>
            <person name="Schiex T."/>
            <person name="Thomas J."/>
            <person name="Vandecasteele C."/>
            <person name="Vares D."/>
            <person name="Vear F."/>
            <person name="Vautrin S."/>
            <person name="Crespi M."/>
            <person name="Mangin B."/>
            <person name="Burke J.M."/>
            <person name="Salse J."/>
            <person name="Munos S."/>
            <person name="Vincourt P."/>
            <person name="Rieseberg L.H."/>
            <person name="Langlade N.B."/>
        </authorList>
    </citation>
    <scope>NUCLEOTIDE SEQUENCE [LARGE SCALE GENOMIC DNA]</scope>
    <source>
        <strain evidence="11">cv. SF193</strain>
        <tissue evidence="9">Leaves</tissue>
    </source>
</reference>
<evidence type="ECO:0000313" key="10">
    <source>
        <dbReference type="EMBL" id="OTG28418.1"/>
    </source>
</evidence>
<keyword evidence="5" id="KW-0805">Transcription regulation</keyword>
<sequence>MLRTLQQDLRNIEALSVGKKLEPSEKAFNFCRMSTRRREPKRKIKMQIMRRWTLICLVLFLSVWIVNLLLQMCQLLLLLISYFLDQKRLPHLYLEAALHQPSYRNLWQFFHSQTSRPMAPEQVFAEEDSEDEVDDEVLDLEYRMRLDRFKDVSQHEKQLMLLWNSFMRKQRVVVDGEDQVTWLLFNT</sequence>
<feature type="domain" description="Polycomb protein VEFS-Box" evidence="8">
    <location>
        <begin position="108"/>
        <end position="177"/>
    </location>
</feature>
<keyword evidence="11" id="KW-1185">Reference proteome</keyword>
<evidence type="ECO:0000256" key="1">
    <source>
        <dbReference type="ARBA" id="ARBA00007416"/>
    </source>
</evidence>
<keyword evidence="2" id="KW-0479">Metal-binding</keyword>
<feature type="transmembrane region" description="Helical" evidence="7">
    <location>
        <begin position="52"/>
        <end position="84"/>
    </location>
</feature>
<evidence type="ECO:0000256" key="2">
    <source>
        <dbReference type="ARBA" id="ARBA00022723"/>
    </source>
</evidence>
<dbReference type="GO" id="GO:0031490">
    <property type="term" value="F:chromatin DNA binding"/>
    <property type="evidence" value="ECO:0000318"/>
    <property type="project" value="GO_Central"/>
</dbReference>
<dbReference type="EMBL" id="CM007893">
    <property type="protein sequence ID" value="OTG28418.1"/>
    <property type="molecule type" value="Genomic_DNA"/>
</dbReference>
<dbReference type="PANTHER" id="PTHR22597">
    <property type="entry name" value="POLYCOMB GROUP PROTEIN"/>
    <property type="match status" value="1"/>
</dbReference>
<reference evidence="10" key="2">
    <citation type="submission" date="2017-02" db="EMBL/GenBank/DDBJ databases">
        <title>Sunflower complete genome.</title>
        <authorList>
            <person name="Langlade N."/>
            <person name="Munos S."/>
        </authorList>
    </citation>
    <scope>NUCLEOTIDE SEQUENCE [LARGE SCALE GENOMIC DNA]</scope>
    <source>
        <tissue evidence="10">Leaves</tissue>
    </source>
</reference>
<keyword evidence="4" id="KW-0862">Zinc</keyword>
<evidence type="ECO:0000256" key="4">
    <source>
        <dbReference type="ARBA" id="ARBA00022833"/>
    </source>
</evidence>
<reference evidence="9" key="3">
    <citation type="submission" date="2020-06" db="EMBL/GenBank/DDBJ databases">
        <title>Helianthus annuus Genome sequencing and assembly Release 2.</title>
        <authorList>
            <person name="Gouzy J."/>
            <person name="Langlade N."/>
            <person name="Munos S."/>
        </authorList>
    </citation>
    <scope>NUCLEOTIDE SEQUENCE</scope>
    <source>
        <tissue evidence="9">Leaves</tissue>
    </source>
</reference>
<dbReference type="Pfam" id="PF09733">
    <property type="entry name" value="VEFS-Box"/>
    <property type="match status" value="1"/>
</dbReference>
<evidence type="ECO:0000313" key="9">
    <source>
        <dbReference type="EMBL" id="KAF5810297.1"/>
    </source>
</evidence>
<dbReference type="InParanoid" id="A0A251UYI5"/>
<gene>
    <name evidence="10" type="ORF">HannXRQ_Chr04g0111051</name>
    <name evidence="9" type="ORF">HanXRQr2_Chr04g0167771</name>
</gene>
<dbReference type="STRING" id="4232.A0A251UYI5"/>
<evidence type="ECO:0000313" key="11">
    <source>
        <dbReference type="Proteomes" id="UP000215914"/>
    </source>
</evidence>
<dbReference type="AlphaFoldDB" id="A0A251UYI5"/>
<dbReference type="EMBL" id="MNCJ02000319">
    <property type="protein sequence ID" value="KAF5810297.1"/>
    <property type="molecule type" value="Genomic_DNA"/>
</dbReference>
<proteinExistence type="inferred from homology"/>
<dbReference type="Gramene" id="mRNA:HanXRQr2_Chr04g0167771">
    <property type="protein sequence ID" value="mRNA:HanXRQr2_Chr04g0167771"/>
    <property type="gene ID" value="HanXRQr2_Chr04g0167771"/>
</dbReference>
<keyword evidence="7" id="KW-1133">Transmembrane helix</keyword>
<keyword evidence="7" id="KW-0472">Membrane</keyword>
<evidence type="ECO:0000256" key="3">
    <source>
        <dbReference type="ARBA" id="ARBA00022771"/>
    </source>
</evidence>
<dbReference type="GO" id="GO:0008270">
    <property type="term" value="F:zinc ion binding"/>
    <property type="evidence" value="ECO:0007669"/>
    <property type="project" value="UniProtKB-KW"/>
</dbReference>
<comment type="similarity">
    <text evidence="1">Belongs to the VEFS (VRN2-EMF2-FIS2-SU(Z)12) family.</text>
</comment>
<keyword evidence="7" id="KW-0812">Transmembrane</keyword>
<organism evidence="10 11">
    <name type="scientific">Helianthus annuus</name>
    <name type="common">Common sunflower</name>
    <dbReference type="NCBI Taxonomy" id="4232"/>
    <lineage>
        <taxon>Eukaryota</taxon>
        <taxon>Viridiplantae</taxon>
        <taxon>Streptophyta</taxon>
        <taxon>Embryophyta</taxon>
        <taxon>Tracheophyta</taxon>
        <taxon>Spermatophyta</taxon>
        <taxon>Magnoliopsida</taxon>
        <taxon>eudicotyledons</taxon>
        <taxon>Gunneridae</taxon>
        <taxon>Pentapetalae</taxon>
        <taxon>asterids</taxon>
        <taxon>campanulids</taxon>
        <taxon>Asterales</taxon>
        <taxon>Asteraceae</taxon>
        <taxon>Asteroideae</taxon>
        <taxon>Heliantheae alliance</taxon>
        <taxon>Heliantheae</taxon>
        <taxon>Helianthus</taxon>
    </lineage>
</organism>
<keyword evidence="3" id="KW-0863">Zinc-finger</keyword>
<evidence type="ECO:0000256" key="7">
    <source>
        <dbReference type="SAM" id="Phobius"/>
    </source>
</evidence>
<protein>
    <submittedName>
        <fullName evidence="9 10">Polycomb protein, VEFS-Box</fullName>
    </submittedName>
</protein>
<keyword evidence="6" id="KW-0804">Transcription</keyword>
<evidence type="ECO:0000256" key="5">
    <source>
        <dbReference type="ARBA" id="ARBA00023015"/>
    </source>
</evidence>
<evidence type="ECO:0000259" key="8">
    <source>
        <dbReference type="Pfam" id="PF09733"/>
    </source>
</evidence>
<dbReference type="PANTHER" id="PTHR22597:SF22">
    <property type="entry name" value="POLYCOMB GROUP PROTEIN EMBRYONIC FLOWER 2-RELATED"/>
    <property type="match status" value="1"/>
</dbReference>
<dbReference type="InterPro" id="IPR019135">
    <property type="entry name" value="Polycomb_protein_VEFS-Box"/>
</dbReference>
<dbReference type="Proteomes" id="UP000215914">
    <property type="component" value="Chromosome 4"/>
</dbReference>
<dbReference type="GO" id="GO:0005634">
    <property type="term" value="C:nucleus"/>
    <property type="evidence" value="ECO:0000318"/>
    <property type="project" value="GO_Central"/>
</dbReference>
<accession>A0A251UYI5</accession>